<dbReference type="InterPro" id="IPR002156">
    <property type="entry name" value="RNaseH_domain"/>
</dbReference>
<dbReference type="InterPro" id="IPR050092">
    <property type="entry name" value="RNase_H"/>
</dbReference>
<dbReference type="AlphaFoldDB" id="A0A9N9LV22"/>
<protein>
    <recommendedName>
        <fullName evidence="3">ribonuclease H</fullName>
        <ecNumber evidence="3">3.1.26.4</ecNumber>
    </recommendedName>
</protein>
<dbReference type="EC" id="3.1.26.4" evidence="3"/>
<dbReference type="GO" id="GO:0043137">
    <property type="term" value="P:DNA replication, removal of RNA primer"/>
    <property type="evidence" value="ECO:0007669"/>
    <property type="project" value="TreeGrafter"/>
</dbReference>
<dbReference type="InterPro" id="IPR012337">
    <property type="entry name" value="RNaseH-like_sf"/>
</dbReference>
<dbReference type="GO" id="GO:0003676">
    <property type="term" value="F:nucleic acid binding"/>
    <property type="evidence" value="ECO:0007669"/>
    <property type="project" value="InterPro"/>
</dbReference>
<evidence type="ECO:0000256" key="5">
    <source>
        <dbReference type="ARBA" id="ARBA00022723"/>
    </source>
</evidence>
<organism evidence="9 10">
    <name type="scientific">Hymenoscyphus albidus</name>
    <dbReference type="NCBI Taxonomy" id="595503"/>
    <lineage>
        <taxon>Eukaryota</taxon>
        <taxon>Fungi</taxon>
        <taxon>Dikarya</taxon>
        <taxon>Ascomycota</taxon>
        <taxon>Pezizomycotina</taxon>
        <taxon>Leotiomycetes</taxon>
        <taxon>Helotiales</taxon>
        <taxon>Helotiaceae</taxon>
        <taxon>Hymenoscyphus</taxon>
    </lineage>
</organism>
<keyword evidence="4" id="KW-0540">Nuclease</keyword>
<dbReference type="GO" id="GO:0004523">
    <property type="term" value="F:RNA-DNA hybrid ribonuclease activity"/>
    <property type="evidence" value="ECO:0007669"/>
    <property type="project" value="UniProtKB-EC"/>
</dbReference>
<keyword evidence="5" id="KW-0479">Metal-binding</keyword>
<dbReference type="OrthoDB" id="245563at2759"/>
<dbReference type="Proteomes" id="UP000701801">
    <property type="component" value="Unassembled WGS sequence"/>
</dbReference>
<dbReference type="InterPro" id="IPR036397">
    <property type="entry name" value="RNaseH_sf"/>
</dbReference>
<comment type="similarity">
    <text evidence="2">Belongs to the RNase H family.</text>
</comment>
<comment type="caution">
    <text evidence="9">The sequence shown here is derived from an EMBL/GenBank/DDBJ whole genome shotgun (WGS) entry which is preliminary data.</text>
</comment>
<dbReference type="EMBL" id="CAJVRM010000240">
    <property type="protein sequence ID" value="CAG8978036.1"/>
    <property type="molecule type" value="Genomic_DNA"/>
</dbReference>
<dbReference type="SUPFAM" id="SSF53098">
    <property type="entry name" value="Ribonuclease H-like"/>
    <property type="match status" value="1"/>
</dbReference>
<keyword evidence="10" id="KW-1185">Reference proteome</keyword>
<dbReference type="PANTHER" id="PTHR10642:SF26">
    <property type="entry name" value="RIBONUCLEASE H1"/>
    <property type="match status" value="1"/>
</dbReference>
<evidence type="ECO:0000256" key="7">
    <source>
        <dbReference type="ARBA" id="ARBA00022801"/>
    </source>
</evidence>
<sequence>MSSRNDALLPVPTITLEGMKIRQDIPYTNRLFIQYGPPGVTWSQVYNPVTTLTSLRPNAPANVKFDVKLELIIWLIICVDGQCKNIGTPHARAAYGMYFGPHSPYNRCSMLPQSVHKTNGSAELFAVMTAVCFVKDQSTRPISAIGPLKKVVIQTDSSYVVECLTKNIWTWQDNGYQNARGIRTANLSLIYDIHHLLEDAKRHVARVKNQGADRLVELAFDWESQFTFRTEEPAFPTNKWKHASKYAKELSPSEVVPIHTILSRLEWPLPLKRENRWIDSIISYMIRGNLLLEGRADFPALFQARFGKFWRTQIARERDKITEELAYTERAMNGLPPGAGTKGSREWIGYHEKLAQLGTLLARISEGRAEISSWLFYYMLTFLIEELDDGKHSHIV</sequence>
<evidence type="ECO:0000313" key="10">
    <source>
        <dbReference type="Proteomes" id="UP000701801"/>
    </source>
</evidence>
<evidence type="ECO:0000256" key="3">
    <source>
        <dbReference type="ARBA" id="ARBA00012180"/>
    </source>
</evidence>
<name>A0A9N9LV22_9HELO</name>
<evidence type="ECO:0000256" key="4">
    <source>
        <dbReference type="ARBA" id="ARBA00022722"/>
    </source>
</evidence>
<dbReference type="Pfam" id="PF00075">
    <property type="entry name" value="RNase_H"/>
    <property type="match status" value="1"/>
</dbReference>
<proteinExistence type="inferred from homology"/>
<keyword evidence="7" id="KW-0378">Hydrolase</keyword>
<dbReference type="Gene3D" id="3.30.420.10">
    <property type="entry name" value="Ribonuclease H-like superfamily/Ribonuclease H"/>
    <property type="match status" value="1"/>
</dbReference>
<evidence type="ECO:0000256" key="1">
    <source>
        <dbReference type="ARBA" id="ARBA00000077"/>
    </source>
</evidence>
<accession>A0A9N9LV22</accession>
<dbReference type="PANTHER" id="PTHR10642">
    <property type="entry name" value="RIBONUCLEASE H1"/>
    <property type="match status" value="1"/>
</dbReference>
<keyword evidence="6" id="KW-0255">Endonuclease</keyword>
<evidence type="ECO:0000256" key="6">
    <source>
        <dbReference type="ARBA" id="ARBA00022759"/>
    </source>
</evidence>
<feature type="domain" description="RNase H type-1" evidence="8">
    <location>
        <begin position="76"/>
        <end position="209"/>
    </location>
</feature>
<evidence type="ECO:0000256" key="2">
    <source>
        <dbReference type="ARBA" id="ARBA00005300"/>
    </source>
</evidence>
<reference evidence="9" key="1">
    <citation type="submission" date="2021-07" db="EMBL/GenBank/DDBJ databases">
        <authorList>
            <person name="Durling M."/>
        </authorList>
    </citation>
    <scope>NUCLEOTIDE SEQUENCE</scope>
</reference>
<gene>
    <name evidence="9" type="ORF">HYALB_00000706</name>
</gene>
<evidence type="ECO:0000259" key="8">
    <source>
        <dbReference type="Pfam" id="PF00075"/>
    </source>
</evidence>
<comment type="catalytic activity">
    <reaction evidence="1">
        <text>Endonucleolytic cleavage to 5'-phosphomonoester.</text>
        <dbReference type="EC" id="3.1.26.4"/>
    </reaction>
</comment>
<evidence type="ECO:0000313" key="9">
    <source>
        <dbReference type="EMBL" id="CAG8978036.1"/>
    </source>
</evidence>
<dbReference type="GO" id="GO:0046872">
    <property type="term" value="F:metal ion binding"/>
    <property type="evidence" value="ECO:0007669"/>
    <property type="project" value="UniProtKB-KW"/>
</dbReference>